<gene>
    <name evidence="2" type="ORF">MYCTH_2309563</name>
</gene>
<dbReference type="RefSeq" id="XP_003665623.1">
    <property type="nucleotide sequence ID" value="XM_003665575.1"/>
</dbReference>
<proteinExistence type="predicted"/>
<reference evidence="2 3" key="1">
    <citation type="journal article" date="2011" name="Nat. Biotechnol.">
        <title>Comparative genomic analysis of the thermophilic biomass-degrading fungi Myceliophthora thermophila and Thielavia terrestris.</title>
        <authorList>
            <person name="Berka R.M."/>
            <person name="Grigoriev I.V."/>
            <person name="Otillar R."/>
            <person name="Salamov A."/>
            <person name="Grimwood J."/>
            <person name="Reid I."/>
            <person name="Ishmael N."/>
            <person name="John T."/>
            <person name="Darmond C."/>
            <person name="Moisan M.-C."/>
            <person name="Henrissat B."/>
            <person name="Coutinho P.M."/>
            <person name="Lombard V."/>
            <person name="Natvig D.O."/>
            <person name="Lindquist E."/>
            <person name="Schmutz J."/>
            <person name="Lucas S."/>
            <person name="Harris P."/>
            <person name="Powlowski J."/>
            <person name="Bellemare A."/>
            <person name="Taylor D."/>
            <person name="Butler G."/>
            <person name="de Vries R.P."/>
            <person name="Allijn I.E."/>
            <person name="van den Brink J."/>
            <person name="Ushinsky S."/>
            <person name="Storms R."/>
            <person name="Powell A.J."/>
            <person name="Paulsen I.T."/>
            <person name="Elbourne L.D.H."/>
            <person name="Baker S.E."/>
            <person name="Magnuson J."/>
            <person name="LaBoissiere S."/>
            <person name="Clutterbuck A.J."/>
            <person name="Martinez D."/>
            <person name="Wogulis M."/>
            <person name="de Leon A.L."/>
            <person name="Rey M.W."/>
            <person name="Tsang A."/>
        </authorList>
    </citation>
    <scope>NUCLEOTIDE SEQUENCE [LARGE SCALE GENOMIC DNA]</scope>
    <source>
        <strain evidence="3">ATCC 42464 / BCRC 31852 / DSM 1799</strain>
    </source>
</reference>
<evidence type="ECO:0000256" key="1">
    <source>
        <dbReference type="SAM" id="MobiDB-lite"/>
    </source>
</evidence>
<dbReference type="AlphaFoldDB" id="G2QIQ6"/>
<dbReference type="eggNOG" id="ENOG502R18C">
    <property type="taxonomic scope" value="Eukaryota"/>
</dbReference>
<accession>G2QIQ6</accession>
<dbReference type="InParanoid" id="G2QIQ6"/>
<feature type="region of interest" description="Disordered" evidence="1">
    <location>
        <begin position="1"/>
        <end position="26"/>
    </location>
</feature>
<evidence type="ECO:0000313" key="2">
    <source>
        <dbReference type="EMBL" id="AEO60378.1"/>
    </source>
</evidence>
<dbReference type="KEGG" id="mtm:MYCTH_2309563"/>
<feature type="region of interest" description="Disordered" evidence="1">
    <location>
        <begin position="144"/>
        <end position="171"/>
    </location>
</feature>
<protein>
    <submittedName>
        <fullName evidence="2">Uncharacterized protein</fullName>
    </submittedName>
</protein>
<dbReference type="OrthoDB" id="4732550at2759"/>
<dbReference type="VEuPathDB" id="FungiDB:MYCTH_2309563"/>
<dbReference type="OMA" id="FVICATD"/>
<evidence type="ECO:0000313" key="3">
    <source>
        <dbReference type="Proteomes" id="UP000007322"/>
    </source>
</evidence>
<dbReference type="Proteomes" id="UP000007322">
    <property type="component" value="Chromosome 5"/>
</dbReference>
<dbReference type="HOGENOM" id="CLU_335541_0_0_1"/>
<keyword evidence="3" id="KW-1185">Reference proteome</keyword>
<feature type="region of interest" description="Disordered" evidence="1">
    <location>
        <begin position="373"/>
        <end position="399"/>
    </location>
</feature>
<dbReference type="EMBL" id="CP003006">
    <property type="protein sequence ID" value="AEO60378.1"/>
    <property type="molecule type" value="Genomic_DNA"/>
</dbReference>
<name>G2QIQ6_THET4</name>
<sequence>MPPTRPQRAKSPEAAPTGPSRRAPRVDRHCRALHEDGSDCRARLLHASHVFCPAHHREYKRLYESYKRTEKHYSGIESKADGADDVKTTIKAKVAAGRETLRLRDQVNRRFFSFSVQNRGHVKWIMKLQSEVLALERELERELAAPEAPEAKGSASPRRPPKPQSLSPLDPAVPLSALGHLPVSSPIVVLRQASDAILTAKIKELYSISPALDDSSSLVLDDVDPGVTRELDDRDYIIRFFFRELIAQKADADVLARAARTQSINTFLRESSAEHVEGYIRFFHAFQEGRHHTLHILRDAVCDYLLIDSKSPSTTILGAGIATDDSPRRMTSRGWDLLWTNFHDIVGWWNLELFAVQFDDLVAVKALTACQRYGTGTPSEDDEDDKDNEDNRDDVSSWYVPNEDVSQESALAVLHGFIAVTKGFSDHDSPRVEAEPAFAKERQTRCYLVGRMSKQDPVARQLAQELAERIASFVVLVYDREKEGEAASALVLPAPPDANPWIGRSRTAPTNEALGSQPWTVEWSLADVLSDIGLIHSLRDRNMAKDYYEFIIIDRTPGKTFDILDAVADALSKLKGDSPFDQVFRQVIAKYVPAEERDQYLEAVAQMDFGQPTLSAPPQYLGNRVRSWDIPNSLRAILGAALQDSSRVTTLHESRLISHVAADLESHGVTARITEYEASHTCPIAVRGVDGLDDLYFHYDMGPMSERVIRGSVLDFDPSINSLTEFAEAYHRAHPNAVFAKGSIKVHYCAWPMPMLAGPRYSRLNFRTPEGRLYRWKALPFDIPLASRVWQVFVNHELNSRLPFARLQQTTLLICAENRDDAESSAKALSEIGEKHGWSFSIPPPASWLSDVKGLGLETLWEGVRAAL</sequence>
<feature type="compositionally biased region" description="Acidic residues" evidence="1">
    <location>
        <begin position="379"/>
        <end position="392"/>
    </location>
</feature>
<dbReference type="GeneID" id="11511383"/>
<organism evidence="2 3">
    <name type="scientific">Thermothelomyces thermophilus (strain ATCC 42464 / BCRC 31852 / DSM 1799)</name>
    <name type="common">Sporotrichum thermophile</name>
    <dbReference type="NCBI Taxonomy" id="573729"/>
    <lineage>
        <taxon>Eukaryota</taxon>
        <taxon>Fungi</taxon>
        <taxon>Dikarya</taxon>
        <taxon>Ascomycota</taxon>
        <taxon>Pezizomycotina</taxon>
        <taxon>Sordariomycetes</taxon>
        <taxon>Sordariomycetidae</taxon>
        <taxon>Sordariales</taxon>
        <taxon>Chaetomiaceae</taxon>
        <taxon>Thermothelomyces</taxon>
    </lineage>
</organism>